<reference evidence="7" key="2">
    <citation type="submission" date="2025-05" db="UniProtKB">
        <authorList>
            <consortium name="EnsemblMetazoa"/>
        </authorList>
    </citation>
    <scope>IDENTIFICATION</scope>
</reference>
<dbReference type="InterPro" id="IPR002413">
    <property type="entry name" value="V5_allergen-like"/>
</dbReference>
<comment type="similarity">
    <text evidence="2">Belongs to the CRISP family.</text>
</comment>
<dbReference type="PRINTS" id="PR00838">
    <property type="entry name" value="V5ALLERGEN"/>
</dbReference>
<evidence type="ECO:0000313" key="8">
    <source>
        <dbReference type="Proteomes" id="UP001652700"/>
    </source>
</evidence>
<accession>A0A6P7H2V4</accession>
<evidence type="ECO:0000256" key="5">
    <source>
        <dbReference type="SAM" id="SignalP"/>
    </source>
</evidence>
<dbReference type="SMART" id="SM00198">
    <property type="entry name" value="SCP"/>
    <property type="match status" value="1"/>
</dbReference>
<dbReference type="InterPro" id="IPR001283">
    <property type="entry name" value="CRISP-related"/>
</dbReference>
<dbReference type="Proteomes" id="UP001652700">
    <property type="component" value="Unplaced"/>
</dbReference>
<dbReference type="InterPro" id="IPR035940">
    <property type="entry name" value="CAP_sf"/>
</dbReference>
<dbReference type="AlphaFoldDB" id="A0A6P7H2V4"/>
<dbReference type="OrthoDB" id="414826at2759"/>
<feature type="domain" description="SCP" evidence="6">
    <location>
        <begin position="64"/>
        <end position="225"/>
    </location>
</feature>
<dbReference type="RefSeq" id="XP_028152043.1">
    <property type="nucleotide sequence ID" value="XM_028296242.1"/>
</dbReference>
<evidence type="ECO:0000259" key="6">
    <source>
        <dbReference type="SMART" id="SM00198"/>
    </source>
</evidence>
<dbReference type="CDD" id="cd05380">
    <property type="entry name" value="CAP_euk"/>
    <property type="match status" value="1"/>
</dbReference>
<dbReference type="FunCoup" id="A0A6P7H2V4">
    <property type="interactions" value="23"/>
</dbReference>
<sequence length="256" mass="29350">MMIKIIKILVLFSVVLVIEADFDYCSLTCDHGKFQHTVCIRKKEQCGKGPKCHPSFRQVALTDKMRRIILDRHNALRNKVATGQEKIGNQPSASNMRALSWSRELEYIAQCWTNNCQYKHDDCRRTKKWGGVGQNVAIQSTYNFVFKDLDAFERSIKAWYSEVKIFNSSMLPRYESKGETIQHYTQLVWAKTDNVGCAATFYKNSTGWNFHLIACNYGPTGNYKYNSVYKQGPPVSDCGKLPVNKKYRGLCGPDNL</sequence>
<feature type="chain" id="PRO_5027954972" evidence="5">
    <location>
        <begin position="21"/>
        <end position="256"/>
    </location>
</feature>
<evidence type="ECO:0000256" key="1">
    <source>
        <dbReference type="ARBA" id="ARBA00004613"/>
    </source>
</evidence>
<dbReference type="PRINTS" id="PR00837">
    <property type="entry name" value="V5TPXLIKE"/>
</dbReference>
<dbReference type="InterPro" id="IPR034763">
    <property type="entry name" value="P14a_insect"/>
</dbReference>
<gene>
    <name evidence="9" type="primary">LOC114345424</name>
</gene>
<keyword evidence="3" id="KW-0964">Secreted</keyword>
<dbReference type="PANTHER" id="PTHR10334">
    <property type="entry name" value="CYSTEINE-RICH SECRETORY PROTEIN-RELATED"/>
    <property type="match status" value="1"/>
</dbReference>
<dbReference type="PIRSF" id="PIRSF038921">
    <property type="entry name" value="P14a"/>
    <property type="match status" value="1"/>
</dbReference>
<proteinExistence type="inferred from homology"/>
<reference evidence="9" key="1">
    <citation type="submission" date="2025-04" db="UniProtKB">
        <authorList>
            <consortium name="RefSeq"/>
        </authorList>
    </citation>
    <scope>IDENTIFICATION</scope>
    <source>
        <tissue evidence="9">Whole insect</tissue>
    </source>
</reference>
<organism evidence="9">
    <name type="scientific">Diabrotica virgifera virgifera</name>
    <name type="common">western corn rootworm</name>
    <dbReference type="NCBI Taxonomy" id="50390"/>
    <lineage>
        <taxon>Eukaryota</taxon>
        <taxon>Metazoa</taxon>
        <taxon>Ecdysozoa</taxon>
        <taxon>Arthropoda</taxon>
        <taxon>Hexapoda</taxon>
        <taxon>Insecta</taxon>
        <taxon>Pterygota</taxon>
        <taxon>Neoptera</taxon>
        <taxon>Endopterygota</taxon>
        <taxon>Coleoptera</taxon>
        <taxon>Polyphaga</taxon>
        <taxon>Cucujiformia</taxon>
        <taxon>Chrysomeloidea</taxon>
        <taxon>Chrysomelidae</taxon>
        <taxon>Galerucinae</taxon>
        <taxon>Diabroticina</taxon>
        <taxon>Diabroticites</taxon>
        <taxon>Diabrotica</taxon>
    </lineage>
</organism>
<evidence type="ECO:0000256" key="4">
    <source>
        <dbReference type="ARBA" id="ARBA00022729"/>
    </source>
</evidence>
<dbReference type="InterPro" id="IPR014044">
    <property type="entry name" value="CAP_dom"/>
</dbReference>
<protein>
    <submittedName>
        <fullName evidence="9">Venom allergen 5-like</fullName>
    </submittedName>
</protein>
<evidence type="ECO:0000313" key="7">
    <source>
        <dbReference type="EnsemblMetazoa" id="XP_050518613.1"/>
    </source>
</evidence>
<dbReference type="PROSITE" id="PS01010">
    <property type="entry name" value="CRISP_2"/>
    <property type="match status" value="1"/>
</dbReference>
<evidence type="ECO:0000313" key="9">
    <source>
        <dbReference type="RefSeq" id="XP_028152043.1"/>
    </source>
</evidence>
<dbReference type="InterPro" id="IPR018244">
    <property type="entry name" value="Allrgn_V5/Tpx1_CS"/>
</dbReference>
<evidence type="ECO:0000256" key="3">
    <source>
        <dbReference type="ARBA" id="ARBA00022525"/>
    </source>
</evidence>
<evidence type="ECO:0000256" key="2">
    <source>
        <dbReference type="ARBA" id="ARBA00009923"/>
    </source>
</evidence>
<dbReference type="Pfam" id="PF00188">
    <property type="entry name" value="CAP"/>
    <property type="match status" value="1"/>
</dbReference>
<dbReference type="InParanoid" id="A0A6P7H2V4"/>
<comment type="subcellular location">
    <subcellularLocation>
        <location evidence="1">Secreted</location>
    </subcellularLocation>
</comment>
<keyword evidence="8" id="KW-1185">Reference proteome</keyword>
<keyword evidence="4 5" id="KW-0732">Signal</keyword>
<name>A0A6P7H2V4_DIAVI</name>
<dbReference type="EnsemblMetazoa" id="XM_050662656.1">
    <property type="protein sequence ID" value="XP_050518613.1"/>
    <property type="gene ID" value="LOC126892854"/>
</dbReference>
<dbReference type="Gene3D" id="3.40.33.10">
    <property type="entry name" value="CAP"/>
    <property type="match status" value="1"/>
</dbReference>
<feature type="signal peptide" evidence="5">
    <location>
        <begin position="1"/>
        <end position="20"/>
    </location>
</feature>
<dbReference type="SUPFAM" id="SSF55797">
    <property type="entry name" value="PR-1-like"/>
    <property type="match status" value="1"/>
</dbReference>
<dbReference type="GO" id="GO:0005576">
    <property type="term" value="C:extracellular region"/>
    <property type="evidence" value="ECO:0007669"/>
    <property type="project" value="UniProtKB-SubCell"/>
</dbReference>